<keyword evidence="12" id="KW-1185">Reference proteome</keyword>
<dbReference type="PANTHER" id="PTHR21532">
    <property type="entry name" value="PHOSPHODIESTERASE HL"/>
    <property type="match status" value="1"/>
</dbReference>
<evidence type="ECO:0000256" key="8">
    <source>
        <dbReference type="ARBA" id="ARBA00023273"/>
    </source>
</evidence>
<evidence type="ECO:0000256" key="3">
    <source>
        <dbReference type="ARBA" id="ARBA00007460"/>
    </source>
</evidence>
<evidence type="ECO:0000256" key="1">
    <source>
        <dbReference type="ARBA" id="ARBA00004138"/>
    </source>
</evidence>
<protein>
    <recommendedName>
        <fullName evidence="4">Cilia- and flagella-associated protein 36</fullName>
    </recommendedName>
    <alternativeName>
        <fullName evidence="9">Coiled-coil domain-containing protein 104</fullName>
    </alternativeName>
</protein>
<evidence type="ECO:0000259" key="10">
    <source>
        <dbReference type="Pfam" id="PF11527"/>
    </source>
</evidence>
<evidence type="ECO:0000256" key="9">
    <source>
        <dbReference type="ARBA" id="ARBA00031593"/>
    </source>
</evidence>
<comment type="similarity">
    <text evidence="3">Belongs to the CFAP36 family.</text>
</comment>
<dbReference type="InterPro" id="IPR042541">
    <property type="entry name" value="BART_sf"/>
</dbReference>
<dbReference type="InterPro" id="IPR038888">
    <property type="entry name" value="CFAP36"/>
</dbReference>
<keyword evidence="8" id="KW-0966">Cell projection</keyword>
<dbReference type="Pfam" id="PF11527">
    <property type="entry name" value="ARL2_Bind_BART"/>
    <property type="match status" value="1"/>
</dbReference>
<reference evidence="11 12" key="1">
    <citation type="submission" date="2024-02" db="EMBL/GenBank/DDBJ databases">
        <authorList>
            <consortium name="ELIXIR-Norway"/>
            <consortium name="Elixir Norway"/>
        </authorList>
    </citation>
    <scope>NUCLEOTIDE SEQUENCE [LARGE SCALE GENOMIC DNA]</scope>
</reference>
<organism evidence="11 12">
    <name type="scientific">Sphagnum jensenii</name>
    <dbReference type="NCBI Taxonomy" id="128206"/>
    <lineage>
        <taxon>Eukaryota</taxon>
        <taxon>Viridiplantae</taxon>
        <taxon>Streptophyta</taxon>
        <taxon>Embryophyta</taxon>
        <taxon>Bryophyta</taxon>
        <taxon>Sphagnophytina</taxon>
        <taxon>Sphagnopsida</taxon>
        <taxon>Sphagnales</taxon>
        <taxon>Sphagnaceae</taxon>
        <taxon>Sphagnum</taxon>
    </lineage>
</organism>
<dbReference type="Proteomes" id="UP001497444">
    <property type="component" value="Chromosome 2"/>
</dbReference>
<evidence type="ECO:0000256" key="6">
    <source>
        <dbReference type="ARBA" id="ARBA00023054"/>
    </source>
</evidence>
<accession>A0ABP0WQ69</accession>
<keyword evidence="5" id="KW-0963">Cytoplasm</keyword>
<evidence type="ECO:0000313" key="12">
    <source>
        <dbReference type="Proteomes" id="UP001497444"/>
    </source>
</evidence>
<comment type="subcellular location">
    <subcellularLocation>
        <location evidence="1">Cell projection</location>
        <location evidence="1">Cilium</location>
    </subcellularLocation>
    <subcellularLocation>
        <location evidence="2">Cytoplasm</location>
    </subcellularLocation>
</comment>
<dbReference type="PANTHER" id="PTHR21532:SF0">
    <property type="entry name" value="CILIA- AND FLAGELLA-ASSOCIATED PROTEIN 36"/>
    <property type="match status" value="1"/>
</dbReference>
<name>A0ABP0WQ69_9BRYO</name>
<sequence>MTDAVTRFLHSPLYSGPLLNFIDTNCITFENGEQNKLAYTTIHENFKQLVDGLISDFLKTLGISVTQFVQMLAKHRNEAMSSIVVAAILAVDDFLLFKEMMQKRNKQLLNQGKTLNKELRGYASLDDCGRHTIVAAPYIKKVYSHPKEEGKRYRIPYYYTLYNLSLQDSHKSRFPAQAQA</sequence>
<evidence type="ECO:0000256" key="5">
    <source>
        <dbReference type="ARBA" id="ARBA00022490"/>
    </source>
</evidence>
<evidence type="ECO:0000256" key="4">
    <source>
        <dbReference type="ARBA" id="ARBA00021815"/>
    </source>
</evidence>
<evidence type="ECO:0000256" key="2">
    <source>
        <dbReference type="ARBA" id="ARBA00004496"/>
    </source>
</evidence>
<gene>
    <name evidence="11" type="ORF">CSSPJE1EN1_LOCUS14480</name>
</gene>
<evidence type="ECO:0000313" key="11">
    <source>
        <dbReference type="EMBL" id="CAK9269002.1"/>
    </source>
</evidence>
<dbReference type="Gene3D" id="1.20.1520.10">
    <property type="entry name" value="ADP-ribosylation factor-like 2-binding protein, domain"/>
    <property type="match status" value="1"/>
</dbReference>
<dbReference type="InterPro" id="IPR023379">
    <property type="entry name" value="BART_dom"/>
</dbReference>
<dbReference type="EMBL" id="OZ020097">
    <property type="protein sequence ID" value="CAK9269002.1"/>
    <property type="molecule type" value="Genomic_DNA"/>
</dbReference>
<evidence type="ECO:0000256" key="7">
    <source>
        <dbReference type="ARBA" id="ARBA00023069"/>
    </source>
</evidence>
<keyword evidence="6" id="KW-0175">Coiled coil</keyword>
<feature type="domain" description="BART" evidence="10">
    <location>
        <begin position="3"/>
        <end position="108"/>
    </location>
</feature>
<proteinExistence type="inferred from homology"/>
<keyword evidence="7" id="KW-0969">Cilium</keyword>